<name>A0A8H6EIL5_9HELO</name>
<comment type="caution">
    <text evidence="3">The sequence shown here is derived from an EMBL/GenBank/DDBJ whole genome shotgun (WGS) entry which is preliminary data.</text>
</comment>
<feature type="compositionally biased region" description="Gly residues" evidence="2">
    <location>
        <begin position="173"/>
        <end position="206"/>
    </location>
</feature>
<dbReference type="Pfam" id="PF06487">
    <property type="entry name" value="SAP18"/>
    <property type="match status" value="1"/>
</dbReference>
<dbReference type="RefSeq" id="XP_037192532.1">
    <property type="nucleotide sequence ID" value="XM_037335437.1"/>
</dbReference>
<dbReference type="GO" id="GO:0005634">
    <property type="term" value="C:nucleus"/>
    <property type="evidence" value="ECO:0007669"/>
    <property type="project" value="TreeGrafter"/>
</dbReference>
<keyword evidence="4" id="KW-1185">Reference proteome</keyword>
<evidence type="ECO:0000256" key="1">
    <source>
        <dbReference type="ARBA" id="ARBA00009143"/>
    </source>
</evidence>
<evidence type="ECO:0000313" key="4">
    <source>
        <dbReference type="Proteomes" id="UP000531561"/>
    </source>
</evidence>
<comment type="similarity">
    <text evidence="1">Belongs to the SAP18 family.</text>
</comment>
<dbReference type="Gene3D" id="3.10.20.550">
    <property type="entry name" value="ASAP complex, SAP18 subunit"/>
    <property type="match status" value="1"/>
</dbReference>
<evidence type="ECO:0000313" key="3">
    <source>
        <dbReference type="EMBL" id="KAF5873586.1"/>
    </source>
</evidence>
<dbReference type="OrthoDB" id="440566at2759"/>
<evidence type="ECO:0000256" key="2">
    <source>
        <dbReference type="SAM" id="MobiDB-lite"/>
    </source>
</evidence>
<dbReference type="GeneID" id="59259129"/>
<dbReference type="PANTHER" id="PTHR13082">
    <property type="entry name" value="SAP18"/>
    <property type="match status" value="1"/>
</dbReference>
<reference evidence="3 4" key="1">
    <citation type="journal article" date="2020" name="Phytopathology">
        <title>A high-quality genome resource of Botrytis fragariae, a new and rapidly spreading fungal pathogen causing strawberry gray mold in the U.S.A.</title>
        <authorList>
            <person name="Wu Y."/>
            <person name="Saski C.A."/>
            <person name="Schnabel G."/>
            <person name="Xiao S."/>
            <person name="Hu M."/>
        </authorList>
    </citation>
    <scope>NUCLEOTIDE SEQUENCE [LARGE SCALE GENOMIC DNA]</scope>
    <source>
        <strain evidence="3 4">BVB16</strain>
    </source>
</reference>
<dbReference type="AlphaFoldDB" id="A0A8H6EIL5"/>
<sequence length="289" mass="31122">MATTTLTKIDRNTTVPFHLKLFYKNGSFPRIEEFNPHGELPLHVNISTWQSCTLRELSHLLATALPDLLPDPAIGTRLSYRLIFPDSRPAVSGPARYVTKELGSVVIGEGGPGILPDEEESAIVGEGIMAGSLMGEPEKTLQDARFVIGDYVCCAILPPMADGGVAPPPSGPSRGGFAGGRSEMGGFGGRGGMGPRENGFGGGYRGRGVQEEEDLVKVRVKAERVVYQWENGDEERGYRMVHPGEEVVGMEVGVVLGVEEVDIEGGTKTYDTNYHAITNDGTEFPWNTT</sequence>
<accession>A0A8H6EIL5</accession>
<dbReference type="InterPro" id="IPR042534">
    <property type="entry name" value="SAP18_sf"/>
</dbReference>
<dbReference type="Proteomes" id="UP000531561">
    <property type="component" value="Unassembled WGS sequence"/>
</dbReference>
<dbReference type="InterPro" id="IPR010516">
    <property type="entry name" value="SAP18"/>
</dbReference>
<gene>
    <name evidence="3" type="ORF">Bfra_005050sa</name>
</gene>
<organism evidence="3 4">
    <name type="scientific">Botrytis fragariae</name>
    <dbReference type="NCBI Taxonomy" id="1964551"/>
    <lineage>
        <taxon>Eukaryota</taxon>
        <taxon>Fungi</taxon>
        <taxon>Dikarya</taxon>
        <taxon>Ascomycota</taxon>
        <taxon>Pezizomycotina</taxon>
        <taxon>Leotiomycetes</taxon>
        <taxon>Helotiales</taxon>
        <taxon>Sclerotiniaceae</taxon>
        <taxon>Botrytis</taxon>
    </lineage>
</organism>
<feature type="region of interest" description="Disordered" evidence="2">
    <location>
        <begin position="164"/>
        <end position="207"/>
    </location>
</feature>
<proteinExistence type="inferred from homology"/>
<dbReference type="EMBL" id="JABFCT010000008">
    <property type="protein sequence ID" value="KAF5873586.1"/>
    <property type="molecule type" value="Genomic_DNA"/>
</dbReference>
<dbReference type="PANTHER" id="PTHR13082:SF0">
    <property type="entry name" value="HISTONE DEACETYLASE COMPLEX SUBUNIT SAP18"/>
    <property type="match status" value="1"/>
</dbReference>
<protein>
    <submittedName>
        <fullName evidence="3">Putative sin3-associated polypeptide protein</fullName>
    </submittedName>
</protein>